<dbReference type="SUPFAM" id="SSF117281">
    <property type="entry name" value="Kelch motif"/>
    <property type="match status" value="1"/>
</dbReference>
<evidence type="ECO:0000313" key="4">
    <source>
        <dbReference type="Proteomes" id="UP000001542"/>
    </source>
</evidence>
<dbReference type="Proteomes" id="UP000001542">
    <property type="component" value="Unassembled WGS sequence"/>
</dbReference>
<reference evidence="3" key="2">
    <citation type="journal article" date="2007" name="Science">
        <title>Draft genome sequence of the sexually transmitted pathogen Trichomonas vaginalis.</title>
        <authorList>
            <person name="Carlton J.M."/>
            <person name="Hirt R.P."/>
            <person name="Silva J.C."/>
            <person name="Delcher A.L."/>
            <person name="Schatz M."/>
            <person name="Zhao Q."/>
            <person name="Wortman J.R."/>
            <person name="Bidwell S.L."/>
            <person name="Alsmark U.C.M."/>
            <person name="Besteiro S."/>
            <person name="Sicheritz-Ponten T."/>
            <person name="Noel C.J."/>
            <person name="Dacks J.B."/>
            <person name="Foster P.G."/>
            <person name="Simillion C."/>
            <person name="Van de Peer Y."/>
            <person name="Miranda-Saavedra D."/>
            <person name="Barton G.J."/>
            <person name="Westrop G.D."/>
            <person name="Mueller S."/>
            <person name="Dessi D."/>
            <person name="Fiori P.L."/>
            <person name="Ren Q."/>
            <person name="Paulsen I."/>
            <person name="Zhang H."/>
            <person name="Bastida-Corcuera F.D."/>
            <person name="Simoes-Barbosa A."/>
            <person name="Brown M.T."/>
            <person name="Hayes R.D."/>
            <person name="Mukherjee M."/>
            <person name="Okumura C.Y."/>
            <person name="Schneider R."/>
            <person name="Smith A.J."/>
            <person name="Vanacova S."/>
            <person name="Villalvazo M."/>
            <person name="Haas B.J."/>
            <person name="Pertea M."/>
            <person name="Feldblyum T.V."/>
            <person name="Utterback T.R."/>
            <person name="Shu C.L."/>
            <person name="Osoegawa K."/>
            <person name="de Jong P.J."/>
            <person name="Hrdy I."/>
            <person name="Horvathova L."/>
            <person name="Zubacova Z."/>
            <person name="Dolezal P."/>
            <person name="Malik S.B."/>
            <person name="Logsdon J.M. Jr."/>
            <person name="Henze K."/>
            <person name="Gupta A."/>
            <person name="Wang C.C."/>
            <person name="Dunne R.L."/>
            <person name="Upcroft J.A."/>
            <person name="Upcroft P."/>
            <person name="White O."/>
            <person name="Salzberg S.L."/>
            <person name="Tang P."/>
            <person name="Chiu C.-H."/>
            <person name="Lee Y.-S."/>
            <person name="Embley T.M."/>
            <person name="Coombs G.H."/>
            <person name="Mottram J.C."/>
            <person name="Tachezy J."/>
            <person name="Fraser-Liggett C.M."/>
            <person name="Johnson P.J."/>
        </authorList>
    </citation>
    <scope>NUCLEOTIDE SEQUENCE [LARGE SCALE GENOMIC DNA]</scope>
    <source>
        <strain evidence="3">G3</strain>
    </source>
</reference>
<dbReference type="InterPro" id="IPR015915">
    <property type="entry name" value="Kelch-typ_b-propeller"/>
</dbReference>
<keyword evidence="2" id="KW-0677">Repeat</keyword>
<accession>A2D896</accession>
<dbReference type="AlphaFoldDB" id="A2D896"/>
<dbReference type="PANTHER" id="PTHR46093">
    <property type="entry name" value="ACYL-COA-BINDING DOMAIN-CONTAINING PROTEIN 5"/>
    <property type="match status" value="1"/>
</dbReference>
<dbReference type="VEuPathDB" id="TrichDB:TVAGG3_1047070"/>
<dbReference type="Pfam" id="PF24681">
    <property type="entry name" value="Kelch_KLHDC2_KLHL20_DRC7"/>
    <property type="match status" value="1"/>
</dbReference>
<keyword evidence="4" id="KW-1185">Reference proteome</keyword>
<dbReference type="SMR" id="A2D896"/>
<gene>
    <name evidence="3" type="ORF">TVAG_071930</name>
</gene>
<dbReference type="KEGG" id="tva:5469093"/>
<dbReference type="InParanoid" id="A2D896"/>
<dbReference type="VEuPathDB" id="TrichDB:TVAG_071930"/>
<name>A2D896_TRIV3</name>
<dbReference type="STRING" id="5722.A2D896"/>
<evidence type="ECO:0000313" key="3">
    <source>
        <dbReference type="EMBL" id="EAY23529.1"/>
    </source>
</evidence>
<organism evidence="3 4">
    <name type="scientific">Trichomonas vaginalis (strain ATCC PRA-98 / G3)</name>
    <dbReference type="NCBI Taxonomy" id="412133"/>
    <lineage>
        <taxon>Eukaryota</taxon>
        <taxon>Metamonada</taxon>
        <taxon>Parabasalia</taxon>
        <taxon>Trichomonadida</taxon>
        <taxon>Trichomonadidae</taxon>
        <taxon>Trichomonas</taxon>
    </lineage>
</organism>
<dbReference type="PANTHER" id="PTHR46093:SF18">
    <property type="entry name" value="FIBRONECTIN TYPE-III DOMAIN-CONTAINING PROTEIN"/>
    <property type="match status" value="1"/>
</dbReference>
<dbReference type="RefSeq" id="XP_001584515.1">
    <property type="nucleotide sequence ID" value="XM_001584465.1"/>
</dbReference>
<sequence length="365" mass="40274">MSYCPSNSHSHSDFLPGISSIPDGRRTCSGRSCVASSIDSISGFHHHSQFDDSPWTVIEVDGPAPETRVGQTIIYWPEGNSIICAYGRNKDDSFSDEFWKFSIETNRWEKLPVENVTPRAAAGCALVNSKLYFFGGITTSSFVKEYHTVDLNTLEVEYPVTTGDAPPECALPLVAFYNKYLIVWAGTSGSNLSCLHILDIEENHWEQIKTDFVGRQGACGCIIDSTLYIYGASCSMSILALNLETWEFTPIPTTGAEPPRGLDCLTMITSGNTILAFESNCSANTARMYVYDIERSNWISHTVNITNEQTERPKIVFYLPDSRKLLALGESASGVTQPLSELSIGKMISSLNQRIDMLSALRGLL</sequence>
<dbReference type="Gene3D" id="2.120.10.80">
    <property type="entry name" value="Kelch-type beta propeller"/>
    <property type="match status" value="1"/>
</dbReference>
<dbReference type="OrthoDB" id="10251809at2759"/>
<proteinExistence type="predicted"/>
<dbReference type="EMBL" id="DS113178">
    <property type="protein sequence ID" value="EAY23529.1"/>
    <property type="molecule type" value="Genomic_DNA"/>
</dbReference>
<evidence type="ECO:0000256" key="1">
    <source>
        <dbReference type="ARBA" id="ARBA00022441"/>
    </source>
</evidence>
<reference evidence="3" key="1">
    <citation type="submission" date="2006-10" db="EMBL/GenBank/DDBJ databases">
        <authorList>
            <person name="Amadeo P."/>
            <person name="Zhao Q."/>
            <person name="Wortman J."/>
            <person name="Fraser-Liggett C."/>
            <person name="Carlton J."/>
        </authorList>
    </citation>
    <scope>NUCLEOTIDE SEQUENCE</scope>
    <source>
        <strain evidence="3">G3</strain>
    </source>
</reference>
<keyword evidence="1" id="KW-0880">Kelch repeat</keyword>
<evidence type="ECO:0000256" key="2">
    <source>
        <dbReference type="ARBA" id="ARBA00022737"/>
    </source>
</evidence>
<protein>
    <submittedName>
        <fullName evidence="3">Kelch motif family protein</fullName>
    </submittedName>
</protein>